<gene>
    <name evidence="2" type="ORF">BpHYR1_023674</name>
</gene>
<accession>A0A3M7QYD8</accession>
<dbReference type="Proteomes" id="UP000276133">
    <property type="component" value="Unassembled WGS sequence"/>
</dbReference>
<evidence type="ECO:0000256" key="1">
    <source>
        <dbReference type="SAM" id="Phobius"/>
    </source>
</evidence>
<comment type="caution">
    <text evidence="2">The sequence shown here is derived from an EMBL/GenBank/DDBJ whole genome shotgun (WGS) entry which is preliminary data.</text>
</comment>
<name>A0A3M7QYD8_BRAPC</name>
<reference evidence="2 3" key="1">
    <citation type="journal article" date="2018" name="Sci. Rep.">
        <title>Genomic signatures of local adaptation to the degree of environmental predictability in rotifers.</title>
        <authorList>
            <person name="Franch-Gras L."/>
            <person name="Hahn C."/>
            <person name="Garcia-Roger E.M."/>
            <person name="Carmona M.J."/>
            <person name="Serra M."/>
            <person name="Gomez A."/>
        </authorList>
    </citation>
    <scope>NUCLEOTIDE SEQUENCE [LARGE SCALE GENOMIC DNA]</scope>
    <source>
        <strain evidence="2">HYR1</strain>
    </source>
</reference>
<proteinExistence type="predicted"/>
<evidence type="ECO:0000313" key="2">
    <source>
        <dbReference type="EMBL" id="RNA16121.1"/>
    </source>
</evidence>
<dbReference type="EMBL" id="REGN01004805">
    <property type="protein sequence ID" value="RNA16121.1"/>
    <property type="molecule type" value="Genomic_DNA"/>
</dbReference>
<organism evidence="2 3">
    <name type="scientific">Brachionus plicatilis</name>
    <name type="common">Marine rotifer</name>
    <name type="synonym">Brachionus muelleri</name>
    <dbReference type="NCBI Taxonomy" id="10195"/>
    <lineage>
        <taxon>Eukaryota</taxon>
        <taxon>Metazoa</taxon>
        <taxon>Spiralia</taxon>
        <taxon>Gnathifera</taxon>
        <taxon>Rotifera</taxon>
        <taxon>Eurotatoria</taxon>
        <taxon>Monogononta</taxon>
        <taxon>Pseudotrocha</taxon>
        <taxon>Ploima</taxon>
        <taxon>Brachionidae</taxon>
        <taxon>Brachionus</taxon>
    </lineage>
</organism>
<evidence type="ECO:0000313" key="3">
    <source>
        <dbReference type="Proteomes" id="UP000276133"/>
    </source>
</evidence>
<sequence length="79" mass="9153">MTNNCLNRKKTCRFNIAVLADLTSEFLVTFYYSGTTITTFNINSKIKKNLKLPRIDFSIAILIFTNNSLMHFYPILNLL</sequence>
<keyword evidence="1" id="KW-0812">Transmembrane</keyword>
<protein>
    <submittedName>
        <fullName evidence="2">Uncharacterized protein</fullName>
    </submittedName>
</protein>
<dbReference type="AlphaFoldDB" id="A0A3M7QYD8"/>
<keyword evidence="1" id="KW-1133">Transmembrane helix</keyword>
<feature type="transmembrane region" description="Helical" evidence="1">
    <location>
        <begin position="55"/>
        <end position="76"/>
    </location>
</feature>
<keyword evidence="1" id="KW-0472">Membrane</keyword>
<keyword evidence="3" id="KW-1185">Reference proteome</keyword>